<gene>
    <name evidence="13" type="ORF">Moror_174</name>
</gene>
<dbReference type="AlphaFoldDB" id="V2Z369"/>
<proteinExistence type="inferred from homology"/>
<keyword evidence="7" id="KW-0539">Nucleus</keyword>
<dbReference type="GO" id="GO:0005524">
    <property type="term" value="F:ATP binding"/>
    <property type="evidence" value="ECO:0007669"/>
    <property type="project" value="UniProtKB-UniRule"/>
</dbReference>
<dbReference type="OrthoDB" id="164902at2759"/>
<feature type="compositionally biased region" description="Basic residues" evidence="10">
    <location>
        <begin position="932"/>
        <end position="942"/>
    </location>
</feature>
<dbReference type="PANTHER" id="PTHR14025:SF20">
    <property type="entry name" value="FANCONI ANEMIA GROUP M PROTEIN"/>
    <property type="match status" value="1"/>
</dbReference>
<dbReference type="GO" id="GO:0043138">
    <property type="term" value="F:3'-5' DNA helicase activity"/>
    <property type="evidence" value="ECO:0007669"/>
    <property type="project" value="InterPro"/>
</dbReference>
<dbReference type="EC" id="3.6.4.12" evidence="9"/>
<feature type="compositionally biased region" description="Acidic residues" evidence="10">
    <location>
        <begin position="1255"/>
        <end position="1266"/>
    </location>
</feature>
<feature type="region of interest" description="Disordered" evidence="10">
    <location>
        <begin position="921"/>
        <end position="970"/>
    </location>
</feature>
<dbReference type="InterPro" id="IPR039686">
    <property type="entry name" value="FANCM/Mph1-like_ID"/>
</dbReference>
<dbReference type="GO" id="GO:0016887">
    <property type="term" value="F:ATP hydrolysis activity"/>
    <property type="evidence" value="ECO:0007669"/>
    <property type="project" value="RHEA"/>
</dbReference>
<feature type="compositionally biased region" description="Basic residues" evidence="10">
    <location>
        <begin position="133"/>
        <end position="142"/>
    </location>
</feature>
<feature type="region of interest" description="Disordered" evidence="10">
    <location>
        <begin position="734"/>
        <end position="762"/>
    </location>
</feature>
<accession>V2Z369</accession>
<comment type="subcellular location">
    <subcellularLocation>
        <location evidence="1 9">Nucleus</location>
    </subcellularLocation>
</comment>
<feature type="region of interest" description="Disordered" evidence="10">
    <location>
        <begin position="99"/>
        <end position="153"/>
    </location>
</feature>
<evidence type="ECO:0000259" key="12">
    <source>
        <dbReference type="PROSITE" id="PS51194"/>
    </source>
</evidence>
<feature type="compositionally biased region" description="Basic and acidic residues" evidence="10">
    <location>
        <begin position="1153"/>
        <end position="1167"/>
    </location>
</feature>
<dbReference type="InterPro" id="IPR044749">
    <property type="entry name" value="FANCM_DEXDc"/>
</dbReference>
<dbReference type="InterPro" id="IPR011545">
    <property type="entry name" value="DEAD/DEAH_box_helicase_dom"/>
</dbReference>
<evidence type="ECO:0000256" key="2">
    <source>
        <dbReference type="ARBA" id="ARBA00009889"/>
    </source>
</evidence>
<dbReference type="InterPro" id="IPR014001">
    <property type="entry name" value="Helicase_ATP-bd"/>
</dbReference>
<dbReference type="GO" id="GO:0009378">
    <property type="term" value="F:four-way junction helicase activity"/>
    <property type="evidence" value="ECO:0007669"/>
    <property type="project" value="TreeGrafter"/>
</dbReference>
<comment type="catalytic activity">
    <reaction evidence="8 9">
        <text>ATP + H2O = ADP + phosphate + H(+)</text>
        <dbReference type="Rhea" id="RHEA:13065"/>
        <dbReference type="ChEBI" id="CHEBI:15377"/>
        <dbReference type="ChEBI" id="CHEBI:15378"/>
        <dbReference type="ChEBI" id="CHEBI:30616"/>
        <dbReference type="ChEBI" id="CHEBI:43474"/>
        <dbReference type="ChEBI" id="CHEBI:456216"/>
        <dbReference type="EC" id="3.6.4.12"/>
    </reaction>
</comment>
<feature type="region of interest" description="Disordered" evidence="10">
    <location>
        <begin position="996"/>
        <end position="1022"/>
    </location>
</feature>
<evidence type="ECO:0000256" key="4">
    <source>
        <dbReference type="ARBA" id="ARBA00022801"/>
    </source>
</evidence>
<dbReference type="GO" id="GO:0036297">
    <property type="term" value="P:interstrand cross-link repair"/>
    <property type="evidence" value="ECO:0007669"/>
    <property type="project" value="UniProtKB-ARBA"/>
</dbReference>
<dbReference type="KEGG" id="mrr:Moror_174"/>
<dbReference type="Pfam" id="PF00270">
    <property type="entry name" value="DEAD"/>
    <property type="match status" value="1"/>
</dbReference>
<comment type="subunit">
    <text evidence="9">Interacts with the MHF histone-fold complex to form the FANCM-MHF complex.</text>
</comment>
<dbReference type="CDD" id="cd12091">
    <property type="entry name" value="FANCM_ID"/>
    <property type="match status" value="1"/>
</dbReference>
<keyword evidence="5" id="KW-0347">Helicase</keyword>
<comment type="similarity">
    <text evidence="2 9">Belongs to the DEAD box helicase family. DEAH subfamily. FANCM sub-subfamily.</text>
</comment>
<evidence type="ECO:0000256" key="1">
    <source>
        <dbReference type="ARBA" id="ARBA00004123"/>
    </source>
</evidence>
<comment type="function">
    <text evidence="9">ATP-dependent DNA helicase involved in DNA damage repair by homologous recombination and in genome maintenance. Capable of unwinding D-loops. Plays a role in limiting crossover recombinants during mitotic DNA double-strand break (DSB) repair. Component of a FANCM-MHF complex which promotes gene conversion at blocked replication forks, probably by reversal of the stalled fork.</text>
</comment>
<evidence type="ECO:0000256" key="10">
    <source>
        <dbReference type="SAM" id="MobiDB-lite"/>
    </source>
</evidence>
<dbReference type="Pfam" id="PF00271">
    <property type="entry name" value="Helicase_C"/>
    <property type="match status" value="1"/>
</dbReference>
<feature type="domain" description="Helicase C-terminal" evidence="12">
    <location>
        <begin position="539"/>
        <end position="709"/>
    </location>
</feature>
<dbReference type="EMBL" id="AWSO01000002">
    <property type="protein sequence ID" value="ESK98424.1"/>
    <property type="molecule type" value="Genomic_DNA"/>
</dbReference>
<feature type="compositionally biased region" description="Acidic residues" evidence="10">
    <location>
        <begin position="1174"/>
        <end position="1183"/>
    </location>
</feature>
<evidence type="ECO:0000256" key="3">
    <source>
        <dbReference type="ARBA" id="ARBA00022741"/>
    </source>
</evidence>
<evidence type="ECO:0000256" key="5">
    <source>
        <dbReference type="ARBA" id="ARBA00022806"/>
    </source>
</evidence>
<dbReference type="Proteomes" id="UP000017559">
    <property type="component" value="Unassembled WGS sequence"/>
</dbReference>
<dbReference type="HOGENOM" id="CLU_002513_5_0_1"/>
<dbReference type="FunFam" id="3.40.50.300:FF:000861">
    <property type="entry name" value="Fanconi anemia, complementation group M"/>
    <property type="match status" value="1"/>
</dbReference>
<dbReference type="CDD" id="cd18033">
    <property type="entry name" value="DEXDc_FANCM"/>
    <property type="match status" value="1"/>
</dbReference>
<dbReference type="SMART" id="SM00490">
    <property type="entry name" value="HELICc"/>
    <property type="match status" value="1"/>
</dbReference>
<feature type="domain" description="Helicase ATP-binding" evidence="11">
    <location>
        <begin position="202"/>
        <end position="371"/>
    </location>
</feature>
<dbReference type="CDD" id="cd18801">
    <property type="entry name" value="SF2_C_FANCM_Hef"/>
    <property type="match status" value="1"/>
</dbReference>
<feature type="region of interest" description="Disordered" evidence="10">
    <location>
        <begin position="774"/>
        <end position="904"/>
    </location>
</feature>
<reference evidence="13 14" key="1">
    <citation type="journal article" date="2014" name="BMC Genomics">
        <title>Genome and secretome analysis of the hemibiotrophic fungal pathogen, Moniliophthora roreri, which causes frosty pod rot disease of cacao: mechanisms of the biotrophic and necrotrophic phases.</title>
        <authorList>
            <person name="Meinhardt L.W."/>
            <person name="Costa G.G.L."/>
            <person name="Thomazella D.P.T."/>
            <person name="Teixeira P.J.P.L."/>
            <person name="Carazzolle M.F."/>
            <person name="Schuster S.C."/>
            <person name="Carlson J.E."/>
            <person name="Guiltinan M.J."/>
            <person name="Mieczkowski P."/>
            <person name="Farmer A."/>
            <person name="Ramaraj T."/>
            <person name="Crozier J."/>
            <person name="Davis R.E."/>
            <person name="Shao J."/>
            <person name="Melnick R.L."/>
            <person name="Pereira G.A.G."/>
            <person name="Bailey B.A."/>
        </authorList>
    </citation>
    <scope>NUCLEOTIDE SEQUENCE [LARGE SCALE GENOMIC DNA]</scope>
    <source>
        <strain evidence="13 14">MCA 2997</strain>
    </source>
</reference>
<sequence>MSSDDYYDTDPDEAVLGELDAIEAAHASPPKNSKKHRIVSKEDSFFDDSFDFDERELENLDKAIAEAYQSQPAIQAPVSKSSSRVTLQTTLFGEVLPAEASGSSRSFQRTTSRQQNKPPNTKRWDHTEFAKSGWRKPKRKGKSKADDEDGELEDEIPEFEQFPVPFVPAGPPPPMKLKPDLLEAKHWIYPLNQPKRDYQFNIVKHALFNNTIVALPTGMGKTFVAGVIMLNFYRWFPEGKVVFVAPTKPLVAQQIEACHRTCGIPGSDAAELTGGVAKGMRNKLWGTKRIFYMTPQTLMNDLITENCEVRDIILLVIDEAHRASGGDYAYNQVIRFMMAKNPHFRVLALTATPGSTPDAVQNLVDGLHVNRIEIRDENSLDLKPYIHEKAVEQHIIPMSRDVIAIRDHLLKVMDHFSKSLISSGVIHQVNLQRIHPYFFQHKANELKPAQKWAYGHLFKLATLSRIMAYLVEGTTGMCYTAVQKLVAEAKAEEGSKQKANKAVAITTLPAFKSAMDELEMQKRRGFANHPKMEKMLRLIIDYFGQKLPEPGVDEQTDQSKAMVFVTNREAVEEIVQAMDAHRPLLRASRFIGQGTDVRGQKGLAQREQLEVINKFKTGEFNVLVATSIGEEGLDIGEVDLIICYDAQKTPIRMLQRLGRTGRKRAGIVHVLLAEDREEQNFEKAKLQYKEVQKSIVRGDQLIFYDDVERLLPDHVHPQCVEKCMEIQEYVREPTGRSKSIGNGTTGVKRKRNDDIGRNIPAGASTGFVSVSDLLNKGKSKKPKPNASRSTLRDFDDAAGEDDDTDRELESGVITASTSRLKKSSSTAASSSKGKTRLRKSRTVPAEGSKKSKPKKAKEKEDLQALTSSQFNKRGLDDNDDDEIERGFDLPKSSPPSFGGLARAGSSECAIVDGGVLDITSDSEIDIPLDKTHKSKSPRKRSQEKRFIDLSNSGAEVALAPSPHSLSSSKLPDNSVAWLIDDDDDVSFRIIDSSPVANRPKSRADVDNSVEFVENSPSSSGRTAIRTADDAFYDGDSMEIILPSPVKGKGKAKVSVFWDADPPPSQLSMPPPQLPSARFVSASSLLSSCSPPEPSFAVRPAGKAKKPVIIGDSPISESSVIPRRRIRRRFDDEPEFGSPKPKKKKPRKSLVPPKDNRWYDFEATHSGDETSQGSSDDDNEDPESDSDRQFLEELPETQVSSSYDQTLVYRNSLMTQAPNGANGPVFSKKPLRRAPFGRGMMSNKRRPGVSSSPPREEDDEVDEYEFGSFVVDDDAEISYEM</sequence>
<comment type="caution">
    <text evidence="13">The sequence shown here is derived from an EMBL/GenBank/DDBJ whole genome shotgun (WGS) entry which is preliminary data.</text>
</comment>
<evidence type="ECO:0000256" key="8">
    <source>
        <dbReference type="ARBA" id="ARBA00047995"/>
    </source>
</evidence>
<keyword evidence="14" id="KW-1185">Reference proteome</keyword>
<organism evidence="13 14">
    <name type="scientific">Moniliophthora roreri (strain MCA 2997)</name>
    <name type="common">Cocoa frosty pod rot fungus</name>
    <name type="synonym">Crinipellis roreri</name>
    <dbReference type="NCBI Taxonomy" id="1381753"/>
    <lineage>
        <taxon>Eukaryota</taxon>
        <taxon>Fungi</taxon>
        <taxon>Dikarya</taxon>
        <taxon>Basidiomycota</taxon>
        <taxon>Agaricomycotina</taxon>
        <taxon>Agaricomycetes</taxon>
        <taxon>Agaricomycetidae</taxon>
        <taxon>Agaricales</taxon>
        <taxon>Marasmiineae</taxon>
        <taxon>Marasmiaceae</taxon>
        <taxon>Moniliophthora</taxon>
    </lineage>
</organism>
<feature type="region of interest" description="Disordered" evidence="10">
    <location>
        <begin position="1087"/>
        <end position="1266"/>
    </location>
</feature>
<dbReference type="STRING" id="1381753.V2Z369"/>
<evidence type="ECO:0000256" key="6">
    <source>
        <dbReference type="ARBA" id="ARBA00022840"/>
    </source>
</evidence>
<dbReference type="PROSITE" id="PS51192">
    <property type="entry name" value="HELICASE_ATP_BIND_1"/>
    <property type="match status" value="1"/>
</dbReference>
<dbReference type="GO" id="GO:0000400">
    <property type="term" value="F:four-way junction DNA binding"/>
    <property type="evidence" value="ECO:0007669"/>
    <property type="project" value="TreeGrafter"/>
</dbReference>
<evidence type="ECO:0000313" key="13">
    <source>
        <dbReference type="EMBL" id="ESK98424.1"/>
    </source>
</evidence>
<evidence type="ECO:0000256" key="7">
    <source>
        <dbReference type="ARBA" id="ARBA00023242"/>
    </source>
</evidence>
<feature type="compositionally biased region" description="Acidic residues" evidence="10">
    <location>
        <begin position="796"/>
        <end position="806"/>
    </location>
</feature>
<name>V2Z369_MONRO</name>
<feature type="compositionally biased region" description="Low complexity" evidence="10">
    <location>
        <begin position="814"/>
        <end position="832"/>
    </location>
</feature>
<dbReference type="SUPFAM" id="SSF52540">
    <property type="entry name" value="P-loop containing nucleoside triphosphate hydrolases"/>
    <property type="match status" value="1"/>
</dbReference>
<feature type="compositionally biased region" description="Polar residues" evidence="10">
    <location>
        <begin position="1196"/>
        <end position="1218"/>
    </location>
</feature>
<evidence type="ECO:0000259" key="11">
    <source>
        <dbReference type="PROSITE" id="PS51192"/>
    </source>
</evidence>
<feature type="compositionally biased region" description="Low complexity" evidence="10">
    <location>
        <begin position="101"/>
        <end position="115"/>
    </location>
</feature>
<dbReference type="GO" id="GO:0005634">
    <property type="term" value="C:nucleus"/>
    <property type="evidence" value="ECO:0007669"/>
    <property type="project" value="UniProtKB-SubCell"/>
</dbReference>
<keyword evidence="3" id="KW-0547">Nucleotide-binding</keyword>
<feature type="compositionally biased region" description="Low complexity" evidence="10">
    <location>
        <begin position="958"/>
        <end position="970"/>
    </location>
</feature>
<dbReference type="SMART" id="SM00487">
    <property type="entry name" value="DEXDc"/>
    <property type="match status" value="1"/>
</dbReference>
<dbReference type="PANTHER" id="PTHR14025">
    <property type="entry name" value="FANCONI ANEMIA GROUP M FANCM FAMILY MEMBER"/>
    <property type="match status" value="1"/>
</dbReference>
<evidence type="ECO:0000256" key="9">
    <source>
        <dbReference type="RuleBase" id="RU367027"/>
    </source>
</evidence>
<keyword evidence="6" id="KW-0067">ATP-binding</keyword>
<dbReference type="InterPro" id="IPR001650">
    <property type="entry name" value="Helicase_C-like"/>
</dbReference>
<dbReference type="PROSITE" id="PS51194">
    <property type="entry name" value="HELICASE_CTER"/>
    <property type="match status" value="1"/>
</dbReference>
<dbReference type="Gene3D" id="3.40.50.300">
    <property type="entry name" value="P-loop containing nucleotide triphosphate hydrolases"/>
    <property type="match status" value="2"/>
</dbReference>
<dbReference type="InterPro" id="IPR027417">
    <property type="entry name" value="P-loop_NTPase"/>
</dbReference>
<keyword evidence="4" id="KW-0378">Hydrolase</keyword>
<evidence type="ECO:0000313" key="14">
    <source>
        <dbReference type="Proteomes" id="UP000017559"/>
    </source>
</evidence>
<dbReference type="GO" id="GO:0045003">
    <property type="term" value="P:double-strand break repair via synthesis-dependent strand annealing"/>
    <property type="evidence" value="ECO:0007669"/>
    <property type="project" value="TreeGrafter"/>
</dbReference>
<protein>
    <recommendedName>
        <fullName evidence="9">ATP-dependent DNA helicase</fullName>
        <ecNumber evidence="9">3.6.4.12</ecNumber>
    </recommendedName>
</protein>